<dbReference type="AlphaFoldDB" id="A0A6J7UTU7"/>
<dbReference type="CDD" id="cd07812">
    <property type="entry name" value="SRPBCC"/>
    <property type="match status" value="1"/>
</dbReference>
<dbReference type="Gene3D" id="3.30.530.20">
    <property type="match status" value="1"/>
</dbReference>
<accession>A0A6J7UTU7</accession>
<name>A0A6J7UTU7_9ZZZZ</name>
<evidence type="ECO:0000313" key="1">
    <source>
        <dbReference type="EMBL" id="CAB5068542.1"/>
    </source>
</evidence>
<organism evidence="1">
    <name type="scientific">freshwater metagenome</name>
    <dbReference type="NCBI Taxonomy" id="449393"/>
    <lineage>
        <taxon>unclassified sequences</taxon>
        <taxon>metagenomes</taxon>
        <taxon>ecological metagenomes</taxon>
    </lineage>
</organism>
<dbReference type="InterPro" id="IPR019587">
    <property type="entry name" value="Polyketide_cyclase/dehydratase"/>
</dbReference>
<gene>
    <name evidence="1" type="ORF">UFOPK4347_01841</name>
</gene>
<dbReference type="SUPFAM" id="SSF55961">
    <property type="entry name" value="Bet v1-like"/>
    <property type="match status" value="1"/>
</dbReference>
<sequence length="146" mass="16379">MARITVSIELPATPARVWEVVEPIENHTEWMADAVAIRFVNEQRRGVGTKFLCDTKVGPIRLTDHMEITAWEPERVMGVTHTGVVTGTGQFTIEPAATAGHSKFTWSEELHFPWWLGGAIGEVVGGSLVMKTIWRRNLKKLRALFL</sequence>
<dbReference type="Pfam" id="PF10604">
    <property type="entry name" value="Polyketide_cyc2"/>
    <property type="match status" value="1"/>
</dbReference>
<proteinExistence type="predicted"/>
<dbReference type="EMBL" id="CAFBQU010000114">
    <property type="protein sequence ID" value="CAB5068542.1"/>
    <property type="molecule type" value="Genomic_DNA"/>
</dbReference>
<reference evidence="1" key="1">
    <citation type="submission" date="2020-05" db="EMBL/GenBank/DDBJ databases">
        <authorList>
            <person name="Chiriac C."/>
            <person name="Salcher M."/>
            <person name="Ghai R."/>
            <person name="Kavagutti S V."/>
        </authorList>
    </citation>
    <scope>NUCLEOTIDE SEQUENCE</scope>
</reference>
<protein>
    <submittedName>
        <fullName evidence="1">Unannotated protein</fullName>
    </submittedName>
</protein>
<dbReference type="InterPro" id="IPR023393">
    <property type="entry name" value="START-like_dom_sf"/>
</dbReference>